<dbReference type="CDD" id="cd06170">
    <property type="entry name" value="LuxR_C_like"/>
    <property type="match status" value="1"/>
</dbReference>
<keyword evidence="5" id="KW-1185">Reference proteome</keyword>
<evidence type="ECO:0000256" key="2">
    <source>
        <dbReference type="ARBA" id="ARBA00023125"/>
    </source>
</evidence>
<dbReference type="InterPro" id="IPR036388">
    <property type="entry name" value="WH-like_DNA-bd_sf"/>
</dbReference>
<dbReference type="InterPro" id="IPR016032">
    <property type="entry name" value="Sig_transdc_resp-reg_C-effctor"/>
</dbReference>
<reference evidence="4 5" key="1">
    <citation type="journal article" date="2015" name="Genome Announc.">
        <title>Closed Genome Sequence of Octadecabacter temperatus SB1, the First Mesophilic Species of the Genus Octadecabacter.</title>
        <authorList>
            <person name="Voget S."/>
            <person name="Billerbeck S."/>
            <person name="Simon M."/>
            <person name="Daniel R."/>
        </authorList>
    </citation>
    <scope>NUCLEOTIDE SEQUENCE [LARGE SCALE GENOMIC DNA]</scope>
    <source>
        <strain evidence="4 5">SB1</strain>
    </source>
</reference>
<keyword evidence="1" id="KW-0805">Transcription regulation</keyword>
<protein>
    <submittedName>
        <fullName evidence="4">LuxR family bacterial regulatory protein</fullName>
    </submittedName>
</protein>
<dbReference type="Proteomes" id="UP000067444">
    <property type="component" value="Chromosome"/>
</dbReference>
<dbReference type="PANTHER" id="PTHR44688">
    <property type="entry name" value="DNA-BINDING TRANSCRIPTIONAL ACTIVATOR DEVR_DOSR"/>
    <property type="match status" value="1"/>
</dbReference>
<evidence type="ECO:0000313" key="5">
    <source>
        <dbReference type="Proteomes" id="UP000067444"/>
    </source>
</evidence>
<organism evidence="4 5">
    <name type="scientific">Octadecabacter temperatus</name>
    <dbReference type="NCBI Taxonomy" id="1458307"/>
    <lineage>
        <taxon>Bacteria</taxon>
        <taxon>Pseudomonadati</taxon>
        <taxon>Pseudomonadota</taxon>
        <taxon>Alphaproteobacteria</taxon>
        <taxon>Rhodobacterales</taxon>
        <taxon>Roseobacteraceae</taxon>
        <taxon>Octadecabacter</taxon>
    </lineage>
</organism>
<dbReference type="Gene3D" id="1.10.10.10">
    <property type="entry name" value="Winged helix-like DNA-binding domain superfamily/Winged helix DNA-binding domain"/>
    <property type="match status" value="1"/>
</dbReference>
<keyword evidence="2" id="KW-0238">DNA-binding</keyword>
<dbReference type="STRING" id="1458307.OSB_16060"/>
<dbReference type="EMBL" id="CP012160">
    <property type="protein sequence ID" value="AKS46156.1"/>
    <property type="molecule type" value="Genomic_DNA"/>
</dbReference>
<proteinExistence type="predicted"/>
<dbReference type="SMART" id="SM00421">
    <property type="entry name" value="HTH_LUXR"/>
    <property type="match status" value="1"/>
</dbReference>
<dbReference type="OrthoDB" id="5497412at2"/>
<dbReference type="PANTHER" id="PTHR44688:SF16">
    <property type="entry name" value="DNA-BINDING TRANSCRIPTIONAL ACTIVATOR DEVR_DOSR"/>
    <property type="match status" value="1"/>
</dbReference>
<dbReference type="Gene3D" id="3.10.450.50">
    <property type="match status" value="1"/>
</dbReference>
<dbReference type="SUPFAM" id="SSF54427">
    <property type="entry name" value="NTF2-like"/>
    <property type="match status" value="1"/>
</dbReference>
<evidence type="ECO:0000313" key="4">
    <source>
        <dbReference type="EMBL" id="AKS46156.1"/>
    </source>
</evidence>
<evidence type="ECO:0000256" key="1">
    <source>
        <dbReference type="ARBA" id="ARBA00023015"/>
    </source>
</evidence>
<dbReference type="InterPro" id="IPR032710">
    <property type="entry name" value="NTF2-like_dom_sf"/>
</dbReference>
<dbReference type="RefSeq" id="WP_049834473.1">
    <property type="nucleotide sequence ID" value="NZ_CP012160.1"/>
</dbReference>
<sequence length="328" mass="36355">MTHHSSINGCLSADETAIQDVILSETSTFSEGDFEGWKACWLPHESTHIVYVSENAGLCVLRGWTEACKHMQHVFETKLQCNNTHYDKYDMAISIDDNSAIVTFDSTATGAEGIFTDTYETRFMRKTPQGWKIAHSNVIVKVRKQSSVASLAVDRSGHVIWTNEATREKLTSHPVFSISSGRLRANRLAWDKVLQSALKNASLYHGHFEMTRFIEQNDGPFRCPVVLGETDEGCVAVVCLNVRDSATYVQFDLDDVVERKLAIAQTVFGLSEGQTNVARHVASGQGLKCIANELGISVNTVRTHLTRIYEKTGVNSQTALVRLLLSVA</sequence>
<dbReference type="PRINTS" id="PR00038">
    <property type="entry name" value="HTHLUXR"/>
</dbReference>
<gene>
    <name evidence="4" type="ORF">OSB_16060</name>
</gene>
<dbReference type="GO" id="GO:0006355">
    <property type="term" value="P:regulation of DNA-templated transcription"/>
    <property type="evidence" value="ECO:0007669"/>
    <property type="project" value="InterPro"/>
</dbReference>
<dbReference type="GO" id="GO:0003677">
    <property type="term" value="F:DNA binding"/>
    <property type="evidence" value="ECO:0007669"/>
    <property type="project" value="UniProtKB-KW"/>
</dbReference>
<dbReference type="Pfam" id="PF00196">
    <property type="entry name" value="GerE"/>
    <property type="match status" value="1"/>
</dbReference>
<dbReference type="KEGG" id="otm:OSB_16060"/>
<keyword evidence="3" id="KW-0804">Transcription</keyword>
<dbReference type="AlphaFoldDB" id="A0A0K0Y5J0"/>
<accession>A0A0K0Y5J0</accession>
<dbReference type="PROSITE" id="PS50043">
    <property type="entry name" value="HTH_LUXR_2"/>
    <property type="match status" value="1"/>
</dbReference>
<dbReference type="InterPro" id="IPR000792">
    <property type="entry name" value="Tscrpt_reg_LuxR_C"/>
</dbReference>
<name>A0A0K0Y5J0_9RHOB</name>
<dbReference type="SUPFAM" id="SSF46894">
    <property type="entry name" value="C-terminal effector domain of the bipartite response regulators"/>
    <property type="match status" value="1"/>
</dbReference>
<evidence type="ECO:0000256" key="3">
    <source>
        <dbReference type="ARBA" id="ARBA00023163"/>
    </source>
</evidence>